<evidence type="ECO:0000313" key="4">
    <source>
        <dbReference type="Proteomes" id="UP000256269"/>
    </source>
</evidence>
<dbReference type="InterPro" id="IPR038656">
    <property type="entry name" value="Peptidase_G1_sf"/>
</dbReference>
<dbReference type="InterPro" id="IPR013320">
    <property type="entry name" value="ConA-like_dom_sf"/>
</dbReference>
<evidence type="ECO:0000256" key="1">
    <source>
        <dbReference type="PIRSR" id="PIRSR600250-50"/>
    </source>
</evidence>
<dbReference type="Proteomes" id="UP000256269">
    <property type="component" value="Unassembled WGS sequence"/>
</dbReference>
<proteinExistence type="predicted"/>
<dbReference type="PRINTS" id="PR00977">
    <property type="entry name" value="SCYTLDPTASE"/>
</dbReference>
<reference evidence="3 4" key="1">
    <citation type="submission" date="2018-08" db="EMBL/GenBank/DDBJ databases">
        <title>Genomic Encyclopedia of Archaeal and Bacterial Type Strains, Phase II (KMG-II): from individual species to whole genera.</title>
        <authorList>
            <person name="Goeker M."/>
        </authorList>
    </citation>
    <scope>NUCLEOTIDE SEQUENCE [LARGE SCALE GENOMIC DNA]</scope>
    <source>
        <strain evidence="3 4">DSM 45791</strain>
    </source>
</reference>
<dbReference type="Pfam" id="PF01828">
    <property type="entry name" value="Peptidase_A4"/>
    <property type="match status" value="1"/>
</dbReference>
<dbReference type="EMBL" id="QUNO01000021">
    <property type="protein sequence ID" value="REH32470.1"/>
    <property type="molecule type" value="Genomic_DNA"/>
</dbReference>
<dbReference type="GO" id="GO:0006508">
    <property type="term" value="P:proteolysis"/>
    <property type="evidence" value="ECO:0007669"/>
    <property type="project" value="InterPro"/>
</dbReference>
<keyword evidence="4" id="KW-1185">Reference proteome</keyword>
<comment type="caution">
    <text evidence="3">The sequence shown here is derived from an EMBL/GenBank/DDBJ whole genome shotgun (WGS) entry which is preliminary data.</text>
</comment>
<gene>
    <name evidence="3" type="ORF">BCF44_12116</name>
</gene>
<dbReference type="GO" id="GO:0070007">
    <property type="term" value="F:glutamic-type endopeptidase activity"/>
    <property type="evidence" value="ECO:0007669"/>
    <property type="project" value="InterPro"/>
</dbReference>
<dbReference type="AlphaFoldDB" id="A0A3E0GY52"/>
<sequence>MTETIMSPSDLGVRLFSTPPADFDPLTADQRELLAYGFPARPDQDAQRPLYTQWKRRVSRNYTRIEPVFVRNTDKVHGPMRGPSAEAESTGPAGSHKANATSTNWSGSAVFAASGDSFKWVEGEWTVADPSDPSGGKTSYYSSSWVGIDGWGSPDVLQAGTESSLVNGSKRVYAWWEWYPDFEIAISNFPVSAGDTMFCLICATSTTTASIWLTNDSTDQSVSFAITAPSGTTLRGNCAEWIVETPSVGGSPTTLPDYGVVYFDDAQALANNAGWVGGNTGTPITLVNSGGTALSTPTLEKLDLLKLTYNDV</sequence>
<feature type="region of interest" description="Disordered" evidence="2">
    <location>
        <begin position="73"/>
        <end position="101"/>
    </location>
</feature>
<dbReference type="Gene3D" id="2.60.120.700">
    <property type="entry name" value="Peptidase G1"/>
    <property type="match status" value="1"/>
</dbReference>
<evidence type="ECO:0000313" key="3">
    <source>
        <dbReference type="EMBL" id="REH32470.1"/>
    </source>
</evidence>
<organism evidence="3 4">
    <name type="scientific">Kutzneria buriramensis</name>
    <dbReference type="NCBI Taxonomy" id="1045776"/>
    <lineage>
        <taxon>Bacteria</taxon>
        <taxon>Bacillati</taxon>
        <taxon>Actinomycetota</taxon>
        <taxon>Actinomycetes</taxon>
        <taxon>Pseudonocardiales</taxon>
        <taxon>Pseudonocardiaceae</taxon>
        <taxon>Kutzneria</taxon>
    </lineage>
</organism>
<protein>
    <submittedName>
        <fullName evidence="3">Peptidase A4-like protein</fullName>
    </submittedName>
</protein>
<dbReference type="PANTHER" id="PTHR37536:SF1">
    <property type="entry name" value="ASPERGILLOPEPSIN, PUTAITVE (AFU_ORTHOLOGUE AFUA_7G01200)"/>
    <property type="match status" value="1"/>
</dbReference>
<dbReference type="SUPFAM" id="SSF49899">
    <property type="entry name" value="Concanavalin A-like lectins/glucanases"/>
    <property type="match status" value="1"/>
</dbReference>
<accession>A0A3E0GY52</accession>
<dbReference type="RefSeq" id="WP_147328872.1">
    <property type="nucleotide sequence ID" value="NZ_CP144375.1"/>
</dbReference>
<dbReference type="OrthoDB" id="9798386at2"/>
<dbReference type="PANTHER" id="PTHR37536">
    <property type="entry name" value="PUTATIVE (AFU_ORTHOLOGUE AFUA_3G02970)-RELATED"/>
    <property type="match status" value="1"/>
</dbReference>
<name>A0A3E0GY52_9PSEU</name>
<dbReference type="CDD" id="cd13426">
    <property type="entry name" value="Peptidase_G1"/>
    <property type="match status" value="1"/>
</dbReference>
<feature type="active site" description="Proton acceptor" evidence="1">
    <location>
        <position position="244"/>
    </location>
</feature>
<evidence type="ECO:0000256" key="2">
    <source>
        <dbReference type="SAM" id="MobiDB-lite"/>
    </source>
</evidence>
<dbReference type="InterPro" id="IPR000250">
    <property type="entry name" value="Peptidase_G1"/>
</dbReference>